<name>A0A841FXK8_9ACTN</name>
<proteinExistence type="predicted"/>
<dbReference type="Pfam" id="PF14025">
    <property type="entry name" value="DUF4241"/>
    <property type="match status" value="1"/>
</dbReference>
<reference evidence="1 2" key="1">
    <citation type="submission" date="2020-08" db="EMBL/GenBank/DDBJ databases">
        <title>Genomic Encyclopedia of Type Strains, Phase IV (KMG-IV): sequencing the most valuable type-strain genomes for metagenomic binning, comparative biology and taxonomic classification.</title>
        <authorList>
            <person name="Goeker M."/>
        </authorList>
    </citation>
    <scope>NUCLEOTIDE SEQUENCE [LARGE SCALE GENOMIC DNA]</scope>
    <source>
        <strain evidence="1 2">YIM 65646</strain>
    </source>
</reference>
<dbReference type="AlphaFoldDB" id="A0A841FXK8"/>
<dbReference type="EMBL" id="JACHGT010000011">
    <property type="protein sequence ID" value="MBB6037199.1"/>
    <property type="molecule type" value="Genomic_DNA"/>
</dbReference>
<evidence type="ECO:0008006" key="3">
    <source>
        <dbReference type="Google" id="ProtNLM"/>
    </source>
</evidence>
<sequence>MSETPRTLRTGGFDELFVAGRKVETPRVSATIELVGLGELALPTGRLSACDPMVFWELEPFTVELPAGSHPVRLSVALLDSVHGQAQPSAHRRVAAAQVLVGASPAVSWEMAVTEGQDPATLTGDLYFGYGVDAGTGAFIDASGSKALDRINDADSEHDLEDALAVAAAGPEPRLGANVTDEVSGLNVVVFPSGWGDGVYPTWIGRDASGAVVSVVTDFHVL</sequence>
<dbReference type="Proteomes" id="UP000548476">
    <property type="component" value="Unassembled WGS sequence"/>
</dbReference>
<protein>
    <recommendedName>
        <fullName evidence="3">DUF4241 domain-containing protein</fullName>
    </recommendedName>
</protein>
<dbReference type="RefSeq" id="WP_184790012.1">
    <property type="nucleotide sequence ID" value="NZ_BONT01000109.1"/>
</dbReference>
<organism evidence="1 2">
    <name type="scientific">Phytomonospora endophytica</name>
    <dbReference type="NCBI Taxonomy" id="714109"/>
    <lineage>
        <taxon>Bacteria</taxon>
        <taxon>Bacillati</taxon>
        <taxon>Actinomycetota</taxon>
        <taxon>Actinomycetes</taxon>
        <taxon>Micromonosporales</taxon>
        <taxon>Micromonosporaceae</taxon>
        <taxon>Phytomonospora</taxon>
    </lineage>
</organism>
<comment type="caution">
    <text evidence="1">The sequence shown here is derived from an EMBL/GenBank/DDBJ whole genome shotgun (WGS) entry which is preliminary data.</text>
</comment>
<gene>
    <name evidence="1" type="ORF">HNR73_005072</name>
</gene>
<evidence type="ECO:0000313" key="1">
    <source>
        <dbReference type="EMBL" id="MBB6037199.1"/>
    </source>
</evidence>
<keyword evidence="2" id="KW-1185">Reference proteome</keyword>
<accession>A0A841FXK8</accession>
<evidence type="ECO:0000313" key="2">
    <source>
        <dbReference type="Proteomes" id="UP000548476"/>
    </source>
</evidence>
<dbReference type="InterPro" id="IPR025335">
    <property type="entry name" value="DUF4241"/>
</dbReference>